<evidence type="ECO:0000313" key="3">
    <source>
        <dbReference type="EMBL" id="KAA8905618.1"/>
    </source>
</evidence>
<comment type="caution">
    <text evidence="3">The sequence shown here is derived from an EMBL/GenBank/DDBJ whole genome shotgun (WGS) entry which is preliminary data.</text>
</comment>
<dbReference type="RefSeq" id="XP_034013778.1">
    <property type="nucleotide sequence ID" value="XM_034153963.1"/>
</dbReference>
<dbReference type="AlphaFoldDB" id="A0A642UUB7"/>
<evidence type="ECO:0000313" key="4">
    <source>
        <dbReference type="Proteomes" id="UP000449547"/>
    </source>
</evidence>
<protein>
    <recommendedName>
        <fullName evidence="2">Cell wall mannoprotein PIR1-like C-terminal domain-containing protein</fullName>
    </recommendedName>
</protein>
<feature type="compositionally biased region" description="Low complexity" evidence="1">
    <location>
        <begin position="74"/>
        <end position="99"/>
    </location>
</feature>
<feature type="region of interest" description="Disordered" evidence="1">
    <location>
        <begin position="74"/>
        <end position="116"/>
    </location>
</feature>
<feature type="domain" description="Cell wall mannoprotein PIR1-like C-terminal" evidence="2">
    <location>
        <begin position="148"/>
        <end position="208"/>
    </location>
</feature>
<reference evidence="3 4" key="1">
    <citation type="submission" date="2019-07" db="EMBL/GenBank/DDBJ databases">
        <title>Genome assembly of two rare yeast pathogens: Diutina rugosa and Trichomonascus ciferrii.</title>
        <authorList>
            <person name="Mixao V."/>
            <person name="Saus E."/>
            <person name="Hansen A."/>
            <person name="Lass-Flor C."/>
            <person name="Gabaldon T."/>
        </authorList>
    </citation>
    <scope>NUCLEOTIDE SEQUENCE [LARGE SCALE GENOMIC DNA]</scope>
    <source>
        <strain evidence="3 4">CBS 613</strain>
    </source>
</reference>
<proteinExistence type="predicted"/>
<dbReference type="VEuPathDB" id="FungiDB:DIURU_001421"/>
<accession>A0A642UUB7</accession>
<name>A0A642UUB7_DIURU</name>
<evidence type="ECO:0000256" key="1">
    <source>
        <dbReference type="SAM" id="MobiDB-lite"/>
    </source>
</evidence>
<dbReference type="OrthoDB" id="5415592at2759"/>
<gene>
    <name evidence="3" type="ORF">DIURU_001421</name>
</gene>
<dbReference type="Proteomes" id="UP000449547">
    <property type="component" value="Unassembled WGS sequence"/>
</dbReference>
<dbReference type="Pfam" id="PF22799">
    <property type="entry name" value="PIR1-like_C"/>
    <property type="match status" value="1"/>
</dbReference>
<dbReference type="InterPro" id="IPR054508">
    <property type="entry name" value="PIR1-like_C"/>
</dbReference>
<dbReference type="EMBL" id="SWFT01000044">
    <property type="protein sequence ID" value="KAA8905618.1"/>
    <property type="molecule type" value="Genomic_DNA"/>
</dbReference>
<dbReference type="GeneID" id="54780074"/>
<sequence>MKFSQYLVPLLNAFYDGYPQKREADGRSTVYQTLEPITTTIKGVTKTVQFTSTHVLDSTPTAAAPEPATITVFTPPAAATDNNDNNNAGDNNNNNNNNNSGDFGVQVDNSGDSPLQGQNIKKVDAHPQVFSVGGNDGSDLRLKLNGDGSLVDQVGRGVFIGTNGDFGNVSPWGSVPGTTGFSIQDGKLAYQNNKDFYACPSGENQYSLAVSGWNGCTTIQLKVF</sequence>
<evidence type="ECO:0000259" key="2">
    <source>
        <dbReference type="Pfam" id="PF22799"/>
    </source>
</evidence>
<organism evidence="3 4">
    <name type="scientific">Diutina rugosa</name>
    <name type="common">Yeast</name>
    <name type="synonym">Candida rugosa</name>
    <dbReference type="NCBI Taxonomy" id="5481"/>
    <lineage>
        <taxon>Eukaryota</taxon>
        <taxon>Fungi</taxon>
        <taxon>Dikarya</taxon>
        <taxon>Ascomycota</taxon>
        <taxon>Saccharomycotina</taxon>
        <taxon>Pichiomycetes</taxon>
        <taxon>Debaryomycetaceae</taxon>
        <taxon>Diutina</taxon>
    </lineage>
</organism>
<feature type="compositionally biased region" description="Polar residues" evidence="1">
    <location>
        <begin position="107"/>
        <end position="116"/>
    </location>
</feature>
<keyword evidence="4" id="KW-1185">Reference proteome</keyword>